<sequence>MLDPTIHLFFLVATTVTIFSYLGAWFHSGRIFWDNKHYE</sequence>
<keyword evidence="1" id="KW-0812">Transmembrane</keyword>
<proteinExistence type="predicted"/>
<keyword evidence="3" id="KW-1185">Reference proteome</keyword>
<keyword evidence="1" id="KW-1133">Transmembrane helix</keyword>
<dbReference type="Proteomes" id="UP000003045">
    <property type="component" value="Unassembled WGS sequence"/>
</dbReference>
<name>E0QSG1_9ACTO</name>
<gene>
    <name evidence="2" type="ORF">HMPREF0580_1826</name>
</gene>
<dbReference type="STRING" id="871571.HMPREF0580_1826"/>
<comment type="caution">
    <text evidence="2">The sequence shown here is derived from an EMBL/GenBank/DDBJ whole genome shotgun (WGS) entry which is preliminary data.</text>
</comment>
<dbReference type="HOGENOM" id="CLU_3312891_0_0_11"/>
<evidence type="ECO:0000313" key="3">
    <source>
        <dbReference type="Proteomes" id="UP000003045"/>
    </source>
</evidence>
<accession>E0QSG1</accession>
<protein>
    <submittedName>
        <fullName evidence="2">Uncharacterized protein</fullName>
    </submittedName>
</protein>
<evidence type="ECO:0000313" key="2">
    <source>
        <dbReference type="EMBL" id="EFM45536.1"/>
    </source>
</evidence>
<organism evidence="2 3">
    <name type="scientific">Mobiluncus mulieris ATCC 35239</name>
    <dbReference type="NCBI Taxonomy" id="871571"/>
    <lineage>
        <taxon>Bacteria</taxon>
        <taxon>Bacillati</taxon>
        <taxon>Actinomycetota</taxon>
        <taxon>Actinomycetes</taxon>
        <taxon>Actinomycetales</taxon>
        <taxon>Actinomycetaceae</taxon>
        <taxon>Mobiluncus</taxon>
    </lineage>
</organism>
<feature type="transmembrane region" description="Helical" evidence="1">
    <location>
        <begin position="6"/>
        <end position="26"/>
    </location>
</feature>
<evidence type="ECO:0000256" key="1">
    <source>
        <dbReference type="SAM" id="Phobius"/>
    </source>
</evidence>
<dbReference type="AlphaFoldDB" id="E0QSG1"/>
<dbReference type="EMBL" id="AEET01000038">
    <property type="protein sequence ID" value="EFM45536.1"/>
    <property type="molecule type" value="Genomic_DNA"/>
</dbReference>
<keyword evidence="1" id="KW-0472">Membrane</keyword>
<reference evidence="2" key="1">
    <citation type="submission" date="2010-08" db="EMBL/GenBank/DDBJ databases">
        <authorList>
            <person name="Muzny D."/>
            <person name="Qin X."/>
            <person name="Deng J."/>
            <person name="Jiang H."/>
            <person name="Liu Y."/>
            <person name="Qu J."/>
            <person name="Song X.-Z."/>
            <person name="Zhang L."/>
            <person name="Thornton R."/>
            <person name="Coyle M."/>
            <person name="Francisco L."/>
            <person name="Jackson L."/>
            <person name="Javaid M."/>
            <person name="Korchina V."/>
            <person name="Kovar C."/>
            <person name="Mata R."/>
            <person name="Mathew T."/>
            <person name="Ngo R."/>
            <person name="Nguyen L."/>
            <person name="Nguyen N."/>
            <person name="Okwuonu G."/>
            <person name="Ongeri F."/>
            <person name="Pham C."/>
            <person name="Simmons D."/>
            <person name="Wilczek-Boney K."/>
            <person name="Hale W."/>
            <person name="Jakkamsetti A."/>
            <person name="Pham P."/>
            <person name="Ruth R."/>
            <person name="San Lucas F."/>
            <person name="Warren J."/>
            <person name="Zhang J."/>
            <person name="Zhao Z."/>
            <person name="Zhou C."/>
            <person name="Zhu D."/>
            <person name="Lee S."/>
            <person name="Bess C."/>
            <person name="Blankenburg K."/>
            <person name="Forbes L."/>
            <person name="Fu Q."/>
            <person name="Gubbala S."/>
            <person name="Hirani K."/>
            <person name="Jayaseelan J.C."/>
            <person name="Lara F."/>
            <person name="Munidasa M."/>
            <person name="Palculict T."/>
            <person name="Patil S."/>
            <person name="Pu L.-L."/>
            <person name="Saada N."/>
            <person name="Tang L."/>
            <person name="Weissenberger G."/>
            <person name="Zhu Y."/>
            <person name="Hemphill L."/>
            <person name="Shang Y."/>
            <person name="Youmans B."/>
            <person name="Ayvaz T."/>
            <person name="Ross M."/>
            <person name="Santibanez J."/>
            <person name="Aqrawi P."/>
            <person name="Gross S."/>
            <person name="Joshi V."/>
            <person name="Fowler G."/>
            <person name="Nazareth L."/>
            <person name="Reid J."/>
            <person name="Worley K."/>
            <person name="Petrosino J."/>
            <person name="Highlander S."/>
            <person name="Gibbs R."/>
        </authorList>
    </citation>
    <scope>NUCLEOTIDE SEQUENCE [LARGE SCALE GENOMIC DNA]</scope>
    <source>
        <strain evidence="2">ATCC 35239</strain>
    </source>
</reference>